<evidence type="ECO:0000313" key="3">
    <source>
        <dbReference type="EMBL" id="KNZ40768.1"/>
    </source>
</evidence>
<dbReference type="UniPathway" id="UPA00908">
    <property type="reaction ID" value="UER00884"/>
</dbReference>
<comment type="pathway">
    <text evidence="1">Purine metabolism; ppGpp biosynthesis; ppGpp from GTP: step 1/2.</text>
</comment>
<comment type="caution">
    <text evidence="3">The sequence shown here is derived from an EMBL/GenBank/DDBJ whole genome shotgun (WGS) entry which is preliminary data.</text>
</comment>
<dbReference type="Gene3D" id="3.30.460.10">
    <property type="entry name" value="Beta Polymerase, domain 2"/>
    <property type="match status" value="1"/>
</dbReference>
<dbReference type="STRING" id="52689.AKG39_15810"/>
<keyword evidence="3" id="KW-0378">Hydrolase</keyword>
<dbReference type="InterPro" id="IPR043519">
    <property type="entry name" value="NT_sf"/>
</dbReference>
<reference evidence="4" key="1">
    <citation type="submission" date="2015-07" db="EMBL/GenBank/DDBJ databases">
        <title>Draft genome sequence of Acetobacterium bakii DSM 8293, a potential psychrophilic chemical producer through syngas fermentation.</title>
        <authorList>
            <person name="Song Y."/>
            <person name="Hwang S."/>
            <person name="Cho B.-K."/>
        </authorList>
    </citation>
    <scope>NUCLEOTIDE SEQUENCE [LARGE SCALE GENOMIC DNA]</scope>
    <source>
        <strain evidence="4">DSM 8239</strain>
    </source>
</reference>
<dbReference type="SMART" id="SM00954">
    <property type="entry name" value="RelA_SpoT"/>
    <property type="match status" value="1"/>
</dbReference>
<proteinExistence type="predicted"/>
<dbReference type="AlphaFoldDB" id="A0A0L6TWZ1"/>
<dbReference type="SUPFAM" id="SSF81301">
    <property type="entry name" value="Nucleotidyltransferase"/>
    <property type="match status" value="1"/>
</dbReference>
<dbReference type="RefSeq" id="WP_050741373.1">
    <property type="nucleotide sequence ID" value="NZ_LGYO01000044.1"/>
</dbReference>
<name>A0A0L6TWZ1_9FIRM</name>
<evidence type="ECO:0000256" key="1">
    <source>
        <dbReference type="ARBA" id="ARBA00004976"/>
    </source>
</evidence>
<keyword evidence="4" id="KW-1185">Reference proteome</keyword>
<dbReference type="Proteomes" id="UP000036873">
    <property type="component" value="Unassembled WGS sequence"/>
</dbReference>
<sequence>MKKLNDYLYSGDTVLKILQRYSEDLKQSAKETHNQIDLLHCNFLLQIAELWQHNDFLTSQSQRIREFYKLMASEYPFLAFTFKGRIKSLIRAEAKFNGYIVEYIYDYYIEHGNYPSLPELKNALNCFRDLIAYRIVISLPKCHLQEGETCADEEIKYLYDVANQLLGFLEERGFTAELSSLRGQKKSPLLKDSVSPYYRDFIVNSESTGYRSLHITFYDNIARCYVEVQLRTKEMDDFAEIGPANHFGYEKRQESERARRDAIPKGENIYFDDAYERGILLQQLELSKLDVNMFSAMNNSLINDGCGLYRGRLILPYEHLSRFQNDLID</sequence>
<organism evidence="3 4">
    <name type="scientific">Acetobacterium bakii</name>
    <dbReference type="NCBI Taxonomy" id="52689"/>
    <lineage>
        <taxon>Bacteria</taxon>
        <taxon>Bacillati</taxon>
        <taxon>Bacillota</taxon>
        <taxon>Clostridia</taxon>
        <taxon>Eubacteriales</taxon>
        <taxon>Eubacteriaceae</taxon>
        <taxon>Acetobacterium</taxon>
    </lineage>
</organism>
<dbReference type="PATRIC" id="fig|52689.4.peg.2689"/>
<evidence type="ECO:0000313" key="4">
    <source>
        <dbReference type="Proteomes" id="UP000036873"/>
    </source>
</evidence>
<protein>
    <submittedName>
        <fullName evidence="3">Guanosine polyphosphate pyrophosphohydrolase</fullName>
    </submittedName>
</protein>
<dbReference type="InterPro" id="IPR007685">
    <property type="entry name" value="RelA_SpoT"/>
</dbReference>
<dbReference type="GO" id="GO:0015970">
    <property type="term" value="P:guanosine tetraphosphate biosynthetic process"/>
    <property type="evidence" value="ECO:0007669"/>
    <property type="project" value="UniProtKB-UniPathway"/>
</dbReference>
<dbReference type="GO" id="GO:0016787">
    <property type="term" value="F:hydrolase activity"/>
    <property type="evidence" value="ECO:0007669"/>
    <property type="project" value="UniProtKB-KW"/>
</dbReference>
<feature type="domain" description="RelA/SpoT" evidence="2">
    <location>
        <begin position="84"/>
        <end position="253"/>
    </location>
</feature>
<dbReference type="OrthoDB" id="9766591at2"/>
<dbReference type="EMBL" id="LGYO01000044">
    <property type="protein sequence ID" value="KNZ40768.1"/>
    <property type="molecule type" value="Genomic_DNA"/>
</dbReference>
<gene>
    <name evidence="3" type="ORF">AKG39_15810</name>
</gene>
<evidence type="ECO:0000259" key="2">
    <source>
        <dbReference type="SMART" id="SM00954"/>
    </source>
</evidence>
<dbReference type="Pfam" id="PF04607">
    <property type="entry name" value="RelA_SpoT"/>
    <property type="match status" value="1"/>
</dbReference>
<accession>A0A0L6TWZ1</accession>